<keyword evidence="6" id="KW-1185">Reference proteome</keyword>
<feature type="domain" description="AMP-dependent synthetase/ligase" evidence="3">
    <location>
        <begin position="44"/>
        <end position="418"/>
    </location>
</feature>
<dbReference type="InterPro" id="IPR000873">
    <property type="entry name" value="AMP-dep_synth/lig_dom"/>
</dbReference>
<organism evidence="4 7">
    <name type="scientific">Myxococcus virescens</name>
    <dbReference type="NCBI Taxonomy" id="83456"/>
    <lineage>
        <taxon>Bacteria</taxon>
        <taxon>Pseudomonadati</taxon>
        <taxon>Myxococcota</taxon>
        <taxon>Myxococcia</taxon>
        <taxon>Myxococcales</taxon>
        <taxon>Cystobacterineae</taxon>
        <taxon>Myxococcaceae</taxon>
        <taxon>Myxococcus</taxon>
    </lineage>
</organism>
<comment type="caution">
    <text evidence="4">The sequence shown here is derived from an EMBL/GenBank/DDBJ whole genome shotgun (WGS) entry which is preliminary data.</text>
</comment>
<dbReference type="InterPro" id="IPR045851">
    <property type="entry name" value="AMP-bd_C_sf"/>
</dbReference>
<dbReference type="GO" id="GO:0016874">
    <property type="term" value="F:ligase activity"/>
    <property type="evidence" value="ECO:0007669"/>
    <property type="project" value="UniProtKB-KW"/>
</dbReference>
<dbReference type="Proteomes" id="UP000321224">
    <property type="component" value="Unassembled WGS sequence"/>
</dbReference>
<dbReference type="GO" id="GO:0005886">
    <property type="term" value="C:plasma membrane"/>
    <property type="evidence" value="ECO:0007669"/>
    <property type="project" value="TreeGrafter"/>
</dbReference>
<dbReference type="EMBL" id="FNAJ01000002">
    <property type="protein sequence ID" value="SDD73572.1"/>
    <property type="molecule type" value="Genomic_DNA"/>
</dbReference>
<sequence length="592" mass="63311">MKDAGSRLVGPALPPPRHLTVNAALADTGRTSPLGLTFVDAAEREVAMPWADVYRRAKRTAAGLARLGVSEGDRVALLLPTSPAFMDAFFGTLLAGAVPVPLYPPVRLGRLEEYHRATSRMLHVTGSVMVLTDARVRLLLGPSVERARPRLGCYTVDEVSRGDEVLEVPVRPAALGLIQFSSGSTVDPKPVTLTHEALLAQVAALEMAMPLGAGVPRVGVSWLPLYHDMGLIGCLLSALYYPGSLVLIPPEAFLARPALWLRALSRHRGYISPAPNFAYGLCLKRVKDAELDGVDLSSWRHALNGAEPVSVDTLRRFSVRFERWGFSARALRPVYGLSEASLAVTFPPEGRGPRALGVDAGLLAREGRVAEGSRELVSVGMPVAGFEVEVRGETGEALAERCVGRVFARGPSLMAGYFADAQATDRTLTRDGWLDTGDLGFIAEGELFLTGRAKDVVIIRGANHAPQAFEEPLQSVAGVRAGCAVALGFTPEGGEDEALLILAERSGQEADDVVEERIRAAVVETTGVRPHTVRMLVPGTLPRTSSGKLRRAEALRRYLAEELVPPKKVGAVGLAVEMARSALAMVRAESDT</sequence>
<accession>A0A511HA97</accession>
<dbReference type="RefSeq" id="WP_090488139.1">
    <property type="nucleotide sequence ID" value="NZ_BJVY01000010.1"/>
</dbReference>
<evidence type="ECO:0000256" key="1">
    <source>
        <dbReference type="ARBA" id="ARBA00006432"/>
    </source>
</evidence>
<dbReference type="InterPro" id="IPR042099">
    <property type="entry name" value="ANL_N_sf"/>
</dbReference>
<evidence type="ECO:0000313" key="4">
    <source>
        <dbReference type="EMBL" id="GEL70478.1"/>
    </source>
</evidence>
<dbReference type="CDD" id="cd05931">
    <property type="entry name" value="FAAL"/>
    <property type="match status" value="1"/>
</dbReference>
<dbReference type="SUPFAM" id="SSF56801">
    <property type="entry name" value="Acetyl-CoA synthetase-like"/>
    <property type="match status" value="1"/>
</dbReference>
<dbReference type="AlphaFoldDB" id="A0A511HA97"/>
<protein>
    <submittedName>
        <fullName evidence="5">Acyl-CoA synthetase (AMP-forming)/AMP-acid ligase II</fullName>
    </submittedName>
</protein>
<evidence type="ECO:0000259" key="3">
    <source>
        <dbReference type="Pfam" id="PF00501"/>
    </source>
</evidence>
<reference evidence="5 6" key="1">
    <citation type="submission" date="2016-10" db="EMBL/GenBank/DDBJ databases">
        <authorList>
            <person name="Varghese N."/>
            <person name="Submissions S."/>
        </authorList>
    </citation>
    <scope>NUCLEOTIDE SEQUENCE [LARGE SCALE GENOMIC DNA]</scope>
    <source>
        <strain evidence="5 6">DSM 2260</strain>
    </source>
</reference>
<dbReference type="Gene3D" id="3.40.50.12780">
    <property type="entry name" value="N-terminal domain of ligase-like"/>
    <property type="match status" value="1"/>
</dbReference>
<gene>
    <name evidence="4" type="ORF">MVI01_22620</name>
    <name evidence="5" type="ORF">SAMN04488504_102462</name>
</gene>
<comment type="similarity">
    <text evidence="1">Belongs to the ATP-dependent AMP-binding enzyme family.</text>
</comment>
<reference evidence="4 7" key="2">
    <citation type="submission" date="2019-07" db="EMBL/GenBank/DDBJ databases">
        <title>Whole genome shotgun sequence of Myxococcus virescens NBRC 100334.</title>
        <authorList>
            <person name="Hosoyama A."/>
            <person name="Uohara A."/>
            <person name="Ohji S."/>
            <person name="Ichikawa N."/>
        </authorList>
    </citation>
    <scope>NUCLEOTIDE SEQUENCE [LARGE SCALE GENOMIC DNA]</scope>
    <source>
        <strain evidence="4 7">NBRC 100334</strain>
    </source>
</reference>
<dbReference type="Pfam" id="PF00501">
    <property type="entry name" value="AMP-binding"/>
    <property type="match status" value="1"/>
</dbReference>
<keyword evidence="2 5" id="KW-0436">Ligase</keyword>
<dbReference type="GO" id="GO:0070566">
    <property type="term" value="F:adenylyltransferase activity"/>
    <property type="evidence" value="ECO:0007669"/>
    <property type="project" value="TreeGrafter"/>
</dbReference>
<dbReference type="GO" id="GO:0006633">
    <property type="term" value="P:fatty acid biosynthetic process"/>
    <property type="evidence" value="ECO:0007669"/>
    <property type="project" value="TreeGrafter"/>
</dbReference>
<name>A0A511HA97_9BACT</name>
<evidence type="ECO:0000256" key="2">
    <source>
        <dbReference type="ARBA" id="ARBA00022598"/>
    </source>
</evidence>
<evidence type="ECO:0000313" key="7">
    <source>
        <dbReference type="Proteomes" id="UP000321224"/>
    </source>
</evidence>
<dbReference type="PANTHER" id="PTHR22754:SF32">
    <property type="entry name" value="DISCO-INTERACTING PROTEIN 2"/>
    <property type="match status" value="1"/>
</dbReference>
<dbReference type="Proteomes" id="UP000198717">
    <property type="component" value="Unassembled WGS sequence"/>
</dbReference>
<dbReference type="Gene3D" id="3.30.300.30">
    <property type="match status" value="1"/>
</dbReference>
<evidence type="ECO:0000313" key="5">
    <source>
        <dbReference type="EMBL" id="SDD73572.1"/>
    </source>
</evidence>
<dbReference type="EMBL" id="BJVY01000010">
    <property type="protein sequence ID" value="GEL70478.1"/>
    <property type="molecule type" value="Genomic_DNA"/>
</dbReference>
<dbReference type="InterPro" id="IPR040097">
    <property type="entry name" value="FAAL/FAAC"/>
</dbReference>
<evidence type="ECO:0000313" key="6">
    <source>
        <dbReference type="Proteomes" id="UP000198717"/>
    </source>
</evidence>
<proteinExistence type="inferred from homology"/>
<dbReference type="PANTHER" id="PTHR22754">
    <property type="entry name" value="DISCO-INTERACTING PROTEIN 2 DIP2 -RELATED"/>
    <property type="match status" value="1"/>
</dbReference>